<dbReference type="Proteomes" id="UP001562357">
    <property type="component" value="Unassembled WGS sequence"/>
</dbReference>
<name>A0ABQ0CKS0_9HYPO</name>
<proteinExistence type="predicted"/>
<keyword evidence="2" id="KW-1185">Reference proteome</keyword>
<evidence type="ECO:0000313" key="1">
    <source>
        <dbReference type="EMBL" id="GAB0134028.1"/>
    </source>
</evidence>
<reference evidence="2" key="1">
    <citation type="submission" date="2024-06" db="EMBL/GenBank/DDBJ databases">
        <title>Draft Genome Sequences of Epichloe bromicola Strains Isolated from Elymus ciliaris.</title>
        <authorList>
            <consortium name="Epichloe bromicola genome sequencing consortium"/>
            <person name="Miura A."/>
            <person name="Imano S."/>
            <person name="Ashida A."/>
            <person name="Sato I."/>
            <person name="Chiba S."/>
            <person name="Tanaka A."/>
            <person name="Camagna M."/>
            <person name="Takemoto D."/>
        </authorList>
    </citation>
    <scope>NUCLEOTIDE SEQUENCE [LARGE SCALE GENOMIC DNA]</scope>
    <source>
        <strain evidence="2">DP</strain>
    </source>
</reference>
<gene>
    <name evidence="1" type="primary">g2414</name>
    <name evidence="1" type="ORF">EsDP_00002414</name>
</gene>
<comment type="caution">
    <text evidence="1">The sequence shown here is derived from an EMBL/GenBank/DDBJ whole genome shotgun (WGS) entry which is preliminary data.</text>
</comment>
<protein>
    <submittedName>
        <fullName evidence="1">Uncharacterized protein</fullName>
    </submittedName>
</protein>
<evidence type="ECO:0000313" key="2">
    <source>
        <dbReference type="Proteomes" id="UP001562357"/>
    </source>
</evidence>
<accession>A0ABQ0CKS0</accession>
<sequence>MQLMRRHWVSTVSATRKKKDSMTENLIWFDETAHSSHDQVDSKYVFSDAPGATWVSEALPGQSTTLRGTMQEIRRGIEAINPAYLANLNASAEDPEGGGPSREAIGYGEVPVPVPVHGKLIDLIREI</sequence>
<organism evidence="1 2">
    <name type="scientific">Epichloe bromicola</name>
    <dbReference type="NCBI Taxonomy" id="79588"/>
    <lineage>
        <taxon>Eukaryota</taxon>
        <taxon>Fungi</taxon>
        <taxon>Dikarya</taxon>
        <taxon>Ascomycota</taxon>
        <taxon>Pezizomycotina</taxon>
        <taxon>Sordariomycetes</taxon>
        <taxon>Hypocreomycetidae</taxon>
        <taxon>Hypocreales</taxon>
        <taxon>Clavicipitaceae</taxon>
        <taxon>Epichloe</taxon>
    </lineage>
</organism>
<dbReference type="EMBL" id="BAAFGZ010000064">
    <property type="protein sequence ID" value="GAB0134028.1"/>
    <property type="molecule type" value="Genomic_DNA"/>
</dbReference>